<keyword evidence="2" id="KW-1185">Reference proteome</keyword>
<comment type="caution">
    <text evidence="1">The sequence shown here is derived from an EMBL/GenBank/DDBJ whole genome shotgun (WGS) entry which is preliminary data.</text>
</comment>
<reference evidence="2" key="1">
    <citation type="journal article" date="2017" name="Nat. Microbiol.">
        <title>Global analysis of biosynthetic gene clusters reveals vast potential of secondary metabolite production in Penicillium species.</title>
        <authorList>
            <person name="Nielsen J.C."/>
            <person name="Grijseels S."/>
            <person name="Prigent S."/>
            <person name="Ji B."/>
            <person name="Dainat J."/>
            <person name="Nielsen K.F."/>
            <person name="Frisvad J.C."/>
            <person name="Workman M."/>
            <person name="Nielsen J."/>
        </authorList>
    </citation>
    <scope>NUCLEOTIDE SEQUENCE [LARGE SCALE GENOMIC DNA]</scope>
    <source>
        <strain evidence="2">IBT 13039</strain>
    </source>
</reference>
<evidence type="ECO:0000313" key="1">
    <source>
        <dbReference type="EMBL" id="OQE60128.1"/>
    </source>
</evidence>
<gene>
    <name evidence="1" type="ORF">PENNAL_c0315G00025</name>
</gene>
<accession>A0A1V6WB80</accession>
<name>A0A1V6WB80_PENNA</name>
<sequence length="114" mass="12010">SRSEWSFGHIVVPWSTWDFSCGWSRTQVETIPVPEGMGPTSGAAGRLDVISKVSEAVAEAGNTNAGLTVCIVEKPAPGTRSTTLDIGSTEVPMLNLHRKQPTVDHGHAADGDLA</sequence>
<organism evidence="1 2">
    <name type="scientific">Penicillium nalgiovense</name>
    <dbReference type="NCBI Taxonomy" id="60175"/>
    <lineage>
        <taxon>Eukaryota</taxon>
        <taxon>Fungi</taxon>
        <taxon>Dikarya</taxon>
        <taxon>Ascomycota</taxon>
        <taxon>Pezizomycotina</taxon>
        <taxon>Eurotiomycetes</taxon>
        <taxon>Eurotiomycetidae</taxon>
        <taxon>Eurotiales</taxon>
        <taxon>Aspergillaceae</taxon>
        <taxon>Penicillium</taxon>
    </lineage>
</organism>
<dbReference type="EMBL" id="MOOB01000315">
    <property type="protein sequence ID" value="OQE60128.1"/>
    <property type="molecule type" value="Genomic_DNA"/>
</dbReference>
<evidence type="ECO:0000313" key="2">
    <source>
        <dbReference type="Proteomes" id="UP000191691"/>
    </source>
</evidence>
<dbReference type="AlphaFoldDB" id="A0A1V6WB80"/>
<protein>
    <submittedName>
        <fullName evidence="1">Uncharacterized protein</fullName>
    </submittedName>
</protein>
<proteinExistence type="predicted"/>
<dbReference type="Proteomes" id="UP000191691">
    <property type="component" value="Unassembled WGS sequence"/>
</dbReference>
<feature type="non-terminal residue" evidence="1">
    <location>
        <position position="1"/>
    </location>
</feature>